<evidence type="ECO:0000313" key="3">
    <source>
        <dbReference type="Proteomes" id="UP001293254"/>
    </source>
</evidence>
<protein>
    <submittedName>
        <fullName evidence="2">Uncharacterized protein</fullName>
    </submittedName>
</protein>
<reference evidence="2" key="2">
    <citation type="journal article" date="2024" name="Plant">
        <title>Genomic evolution and insights into agronomic trait innovations of Sesamum species.</title>
        <authorList>
            <person name="Miao H."/>
            <person name="Wang L."/>
            <person name="Qu L."/>
            <person name="Liu H."/>
            <person name="Sun Y."/>
            <person name="Le M."/>
            <person name="Wang Q."/>
            <person name="Wei S."/>
            <person name="Zheng Y."/>
            <person name="Lin W."/>
            <person name="Duan Y."/>
            <person name="Cao H."/>
            <person name="Xiong S."/>
            <person name="Wang X."/>
            <person name="Wei L."/>
            <person name="Li C."/>
            <person name="Ma Q."/>
            <person name="Ju M."/>
            <person name="Zhao R."/>
            <person name="Li G."/>
            <person name="Mu C."/>
            <person name="Tian Q."/>
            <person name="Mei H."/>
            <person name="Zhang T."/>
            <person name="Gao T."/>
            <person name="Zhang H."/>
        </authorList>
    </citation>
    <scope>NUCLEOTIDE SEQUENCE</scope>
    <source>
        <tissue evidence="2">Leaf</tissue>
    </source>
</reference>
<evidence type="ECO:0000256" key="1">
    <source>
        <dbReference type="SAM" id="MobiDB-lite"/>
    </source>
</evidence>
<dbReference type="AlphaFoldDB" id="A0AAE2CLY3"/>
<accession>A0AAE2CLY3</accession>
<proteinExistence type="predicted"/>
<feature type="compositionally biased region" description="Polar residues" evidence="1">
    <location>
        <begin position="35"/>
        <end position="45"/>
    </location>
</feature>
<gene>
    <name evidence="2" type="ORF">Salat_1468100</name>
</gene>
<comment type="caution">
    <text evidence="2">The sequence shown here is derived from an EMBL/GenBank/DDBJ whole genome shotgun (WGS) entry which is preliminary data.</text>
</comment>
<sequence length="226" mass="24541">MVRSARLAELARALRRRNSLAAAATPPPSDKVSANPVSDQPSESFEPQAPTPIEFAGGDAQATTDPTEIVPDLPVVGVGANTLAVGTVVEVASDADEPNKSKKRKPKEAAEEEENNKHFKDLVACWKDSCEALKTSSNKVAEMEGEKLDPKWAISACSSVLRTHVDQDSFELYKACCLDRDQVLLAQTAHTWVEEHLAHVLMQASTFGHNLALKCSMFRNDKAMAE</sequence>
<feature type="region of interest" description="Disordered" evidence="1">
    <location>
        <begin position="17"/>
        <end position="67"/>
    </location>
</feature>
<feature type="region of interest" description="Disordered" evidence="1">
    <location>
        <begin position="94"/>
        <end position="115"/>
    </location>
</feature>
<evidence type="ECO:0000313" key="2">
    <source>
        <dbReference type="EMBL" id="KAK4426993.1"/>
    </source>
</evidence>
<organism evidence="2 3">
    <name type="scientific">Sesamum alatum</name>
    <dbReference type="NCBI Taxonomy" id="300844"/>
    <lineage>
        <taxon>Eukaryota</taxon>
        <taxon>Viridiplantae</taxon>
        <taxon>Streptophyta</taxon>
        <taxon>Embryophyta</taxon>
        <taxon>Tracheophyta</taxon>
        <taxon>Spermatophyta</taxon>
        <taxon>Magnoliopsida</taxon>
        <taxon>eudicotyledons</taxon>
        <taxon>Gunneridae</taxon>
        <taxon>Pentapetalae</taxon>
        <taxon>asterids</taxon>
        <taxon>lamiids</taxon>
        <taxon>Lamiales</taxon>
        <taxon>Pedaliaceae</taxon>
        <taxon>Sesamum</taxon>
    </lineage>
</organism>
<dbReference type="Proteomes" id="UP001293254">
    <property type="component" value="Unassembled WGS sequence"/>
</dbReference>
<dbReference type="EMBL" id="JACGWO010000005">
    <property type="protein sequence ID" value="KAK4426993.1"/>
    <property type="molecule type" value="Genomic_DNA"/>
</dbReference>
<name>A0AAE2CLY3_9LAMI</name>
<reference evidence="2" key="1">
    <citation type="submission" date="2020-06" db="EMBL/GenBank/DDBJ databases">
        <authorList>
            <person name="Li T."/>
            <person name="Hu X."/>
            <person name="Zhang T."/>
            <person name="Song X."/>
            <person name="Zhang H."/>
            <person name="Dai N."/>
            <person name="Sheng W."/>
            <person name="Hou X."/>
            <person name="Wei L."/>
        </authorList>
    </citation>
    <scope>NUCLEOTIDE SEQUENCE</scope>
    <source>
        <strain evidence="2">3651</strain>
        <tissue evidence="2">Leaf</tissue>
    </source>
</reference>
<keyword evidence="3" id="KW-1185">Reference proteome</keyword>